<dbReference type="InterPro" id="IPR036465">
    <property type="entry name" value="vWFA_dom_sf"/>
</dbReference>
<name>A0A8G0LI96_9HYPO</name>
<dbReference type="Pfam" id="PF00092">
    <property type="entry name" value="VWA"/>
    <property type="match status" value="1"/>
</dbReference>
<evidence type="ECO:0000256" key="1">
    <source>
        <dbReference type="SAM" id="MobiDB-lite"/>
    </source>
</evidence>
<reference evidence="3 4" key="1">
    <citation type="journal article" date="2021" name="BMC Genomics">
        <title>Telomere-to-telomere genome assembly of asparaginase-producing Trichoderma simmonsii.</title>
        <authorList>
            <person name="Chung D."/>
            <person name="Kwon Y.M."/>
            <person name="Yang Y."/>
        </authorList>
    </citation>
    <scope>NUCLEOTIDE SEQUENCE [LARGE SCALE GENOMIC DNA]</scope>
    <source>
        <strain evidence="3 4">GH-Sj1</strain>
    </source>
</reference>
<sequence>MRSFLGSLKGKGSQKRPNKNRESWASSYSNAGPSQSVLQEPSWEDGDSNDLPPSYSSLEPAPSSAGPSDSKAPSNPYDSKAPVNPFDSPEDVIAEPHVPERLQKYSNGEDPFAFLSYFDTVFVIDDSGSMTTGKSWEEVAGVLRAITPICTAHDKDGIDLYFLNHKSKAENTPEGKAPYGYYNIETPEEITEIFRKVKPNGMTPTGSRLRSILRPYVDGLPTPKDKSRNIDDVKPINIIVITDGEPSDDPNPVIKKYAEDLDRLDAPVHQVGIQFFQVGNAPKAAEALQELDDFAKSFRDMVDTVSWDANPSRPFRPKTLSADTILKVVLGAVIRRLDKLPTVKNV</sequence>
<protein>
    <submittedName>
        <fullName evidence="3">VWFA domain-containing protein</fullName>
    </submittedName>
</protein>
<dbReference type="AlphaFoldDB" id="A0A8G0LI96"/>
<feature type="compositionally biased region" description="Polar residues" evidence="1">
    <location>
        <begin position="65"/>
        <end position="77"/>
    </location>
</feature>
<dbReference type="SMART" id="SM00327">
    <property type="entry name" value="VWA"/>
    <property type="match status" value="1"/>
</dbReference>
<evidence type="ECO:0000313" key="3">
    <source>
        <dbReference type="EMBL" id="QYT01320.1"/>
    </source>
</evidence>
<feature type="domain" description="VWFA" evidence="2">
    <location>
        <begin position="119"/>
        <end position="333"/>
    </location>
</feature>
<dbReference type="Proteomes" id="UP000826661">
    <property type="component" value="Chromosome IV"/>
</dbReference>
<evidence type="ECO:0000259" key="2">
    <source>
        <dbReference type="PROSITE" id="PS50234"/>
    </source>
</evidence>
<dbReference type="SUPFAM" id="SSF53300">
    <property type="entry name" value="vWA-like"/>
    <property type="match status" value="1"/>
</dbReference>
<accession>A0A8G0LI96</accession>
<dbReference type="PROSITE" id="PS50234">
    <property type="entry name" value="VWFA"/>
    <property type="match status" value="1"/>
</dbReference>
<dbReference type="EMBL" id="CP075867">
    <property type="protein sequence ID" value="QYT01320.1"/>
    <property type="molecule type" value="Genomic_DNA"/>
</dbReference>
<feature type="compositionally biased region" description="Polar residues" evidence="1">
    <location>
        <begin position="23"/>
        <end position="39"/>
    </location>
</feature>
<keyword evidence="4" id="KW-1185">Reference proteome</keyword>
<proteinExistence type="predicted"/>
<dbReference type="PANTHER" id="PTHR34706">
    <property type="entry name" value="SLR1338 PROTEIN"/>
    <property type="match status" value="1"/>
</dbReference>
<feature type="region of interest" description="Disordered" evidence="1">
    <location>
        <begin position="1"/>
        <end position="92"/>
    </location>
</feature>
<organism evidence="3 4">
    <name type="scientific">Trichoderma simmonsii</name>
    <dbReference type="NCBI Taxonomy" id="1491479"/>
    <lineage>
        <taxon>Eukaryota</taxon>
        <taxon>Fungi</taxon>
        <taxon>Dikarya</taxon>
        <taxon>Ascomycota</taxon>
        <taxon>Pezizomycotina</taxon>
        <taxon>Sordariomycetes</taxon>
        <taxon>Hypocreomycetidae</taxon>
        <taxon>Hypocreales</taxon>
        <taxon>Hypocreaceae</taxon>
        <taxon>Trichoderma</taxon>
    </lineage>
</organism>
<dbReference type="PANTHER" id="PTHR34706:SF1">
    <property type="entry name" value="VWFA DOMAIN-CONTAINING PROTEIN"/>
    <property type="match status" value="1"/>
</dbReference>
<gene>
    <name evidence="3" type="ORF">H0G86_008364</name>
</gene>
<evidence type="ECO:0000313" key="4">
    <source>
        <dbReference type="Proteomes" id="UP000826661"/>
    </source>
</evidence>
<dbReference type="InterPro" id="IPR002035">
    <property type="entry name" value="VWF_A"/>
</dbReference>
<dbReference type="Gene3D" id="3.40.50.410">
    <property type="entry name" value="von Willebrand factor, type A domain"/>
    <property type="match status" value="1"/>
</dbReference>